<dbReference type="GO" id="GO:0050532">
    <property type="term" value="F:2-phosphosulfolactate phosphatase activity"/>
    <property type="evidence" value="ECO:0007669"/>
    <property type="project" value="UniProtKB-EC"/>
</dbReference>
<reference evidence="8 9" key="1">
    <citation type="submission" date="2017-02" db="EMBL/GenBank/DDBJ databases">
        <title>Streptomyces pactum ACT12 Genome sequencing and assembly.</title>
        <authorList>
            <person name="Xue Q."/>
            <person name="Yan X."/>
            <person name="Jia L."/>
            <person name="Yan H."/>
        </authorList>
    </citation>
    <scope>NUCLEOTIDE SEQUENCE [LARGE SCALE GENOMIC DNA]</scope>
    <source>
        <strain evidence="8 9">ACT12</strain>
    </source>
</reference>
<comment type="similarity">
    <text evidence="2">Belongs to the ComB family.</text>
</comment>
<protein>
    <recommendedName>
        <fullName evidence="4">Probable 2-phosphosulfolactate phosphatase</fullName>
        <ecNumber evidence="3">3.1.3.71</ecNumber>
    </recommendedName>
</protein>
<dbReference type="Proteomes" id="UP000189443">
    <property type="component" value="Chromosome"/>
</dbReference>
<comment type="catalytic activity">
    <reaction evidence="7">
        <text>(2R)-O-phospho-3-sulfolactate + H2O = (2R)-3-sulfolactate + phosphate</text>
        <dbReference type="Rhea" id="RHEA:23416"/>
        <dbReference type="ChEBI" id="CHEBI:15377"/>
        <dbReference type="ChEBI" id="CHEBI:15597"/>
        <dbReference type="ChEBI" id="CHEBI:43474"/>
        <dbReference type="ChEBI" id="CHEBI:58738"/>
        <dbReference type="EC" id="3.1.3.71"/>
    </reaction>
</comment>
<evidence type="ECO:0000313" key="8">
    <source>
        <dbReference type="EMBL" id="AQS71054.1"/>
    </source>
</evidence>
<evidence type="ECO:0000256" key="5">
    <source>
        <dbReference type="ARBA" id="ARBA00022801"/>
    </source>
</evidence>
<dbReference type="SUPFAM" id="SSF142823">
    <property type="entry name" value="ComB-like"/>
    <property type="match status" value="1"/>
</dbReference>
<dbReference type="GO" id="GO:0050545">
    <property type="term" value="F:sulfopyruvate decarboxylase activity"/>
    <property type="evidence" value="ECO:0007669"/>
    <property type="project" value="TreeGrafter"/>
</dbReference>
<dbReference type="InterPro" id="IPR036702">
    <property type="entry name" value="ComB-like_sf"/>
</dbReference>
<evidence type="ECO:0000256" key="1">
    <source>
        <dbReference type="ARBA" id="ARBA00001946"/>
    </source>
</evidence>
<keyword evidence="9" id="KW-1185">Reference proteome</keyword>
<dbReference type="KEGG" id="spac:B1H29_32920"/>
<sequence length="236" mass="24701">MDSRVVGIPEVDGTEQVVVVIDVMRAFTTAAWAFHRGAAKIVLAADEDEALAVKAGHPGWLALKDGASADGFDLVNSPRLIQEADLVGRTVIQKTTAGTVGALAVVEAKLALCASFAVAGATARVLTDTGTDSVTFVATGEDGRAAEDLACAEYLDRLLAGNRPDPGPYLHRAATSPAADDLRGGRRRGAHPADVELCLEVDRFDFAMKVGLEEGTAVLRPLRTRPDAVSAADRAR</sequence>
<name>A0A1S6JH25_9ACTN</name>
<dbReference type="Gene3D" id="3.90.1560.10">
    <property type="entry name" value="ComB-like"/>
    <property type="match status" value="1"/>
</dbReference>
<comment type="cofactor">
    <cofactor evidence="1">
        <name>Mg(2+)</name>
        <dbReference type="ChEBI" id="CHEBI:18420"/>
    </cofactor>
</comment>
<evidence type="ECO:0000313" key="9">
    <source>
        <dbReference type="Proteomes" id="UP000189443"/>
    </source>
</evidence>
<evidence type="ECO:0000256" key="7">
    <source>
        <dbReference type="ARBA" id="ARBA00033711"/>
    </source>
</evidence>
<dbReference type="PANTHER" id="PTHR37311">
    <property type="entry name" value="2-PHOSPHOSULFOLACTATE PHOSPHATASE-RELATED"/>
    <property type="match status" value="1"/>
</dbReference>
<dbReference type="PANTHER" id="PTHR37311:SF1">
    <property type="entry name" value="2-PHOSPHOSULFOLACTATE PHOSPHATASE-RELATED"/>
    <property type="match status" value="1"/>
</dbReference>
<evidence type="ECO:0000256" key="2">
    <source>
        <dbReference type="ARBA" id="ARBA00009997"/>
    </source>
</evidence>
<proteinExistence type="inferred from homology"/>
<organism evidence="8 9">
    <name type="scientific">Streptomyces pactum</name>
    <dbReference type="NCBI Taxonomy" id="68249"/>
    <lineage>
        <taxon>Bacteria</taxon>
        <taxon>Bacillati</taxon>
        <taxon>Actinomycetota</taxon>
        <taxon>Actinomycetes</taxon>
        <taxon>Kitasatosporales</taxon>
        <taxon>Streptomycetaceae</taxon>
        <taxon>Streptomyces</taxon>
    </lineage>
</organism>
<dbReference type="EMBL" id="CP019724">
    <property type="protein sequence ID" value="AQS71054.1"/>
    <property type="molecule type" value="Genomic_DNA"/>
</dbReference>
<dbReference type="Pfam" id="PF04029">
    <property type="entry name" value="2-ph_phosp"/>
    <property type="match status" value="1"/>
</dbReference>
<evidence type="ECO:0000256" key="6">
    <source>
        <dbReference type="ARBA" id="ARBA00022842"/>
    </source>
</evidence>
<accession>A0A1S6JH25</accession>
<dbReference type="AlphaFoldDB" id="A0A1S6JH25"/>
<keyword evidence="5" id="KW-0378">Hydrolase</keyword>
<evidence type="ECO:0000256" key="3">
    <source>
        <dbReference type="ARBA" id="ARBA00012953"/>
    </source>
</evidence>
<dbReference type="OrthoDB" id="3293539at2"/>
<dbReference type="RefSeq" id="WP_055420484.1">
    <property type="nucleotide sequence ID" value="NZ_CP019724.1"/>
</dbReference>
<evidence type="ECO:0000256" key="4">
    <source>
        <dbReference type="ARBA" id="ARBA00021948"/>
    </source>
</evidence>
<dbReference type="EC" id="3.1.3.71" evidence="3"/>
<keyword evidence="6" id="KW-0460">Magnesium</keyword>
<dbReference type="GO" id="GO:0000287">
    <property type="term" value="F:magnesium ion binding"/>
    <property type="evidence" value="ECO:0007669"/>
    <property type="project" value="InterPro"/>
</dbReference>
<dbReference type="InterPro" id="IPR005238">
    <property type="entry name" value="ComB-like"/>
</dbReference>
<gene>
    <name evidence="8" type="ORF">B1H29_32920</name>
</gene>